<dbReference type="Proteomes" id="UP000095283">
    <property type="component" value="Unplaced"/>
</dbReference>
<reference evidence="2" key="1">
    <citation type="submission" date="2016-11" db="UniProtKB">
        <authorList>
            <consortium name="WormBaseParasite"/>
        </authorList>
    </citation>
    <scope>IDENTIFICATION</scope>
</reference>
<name>A0A1I7X1F3_HETBA</name>
<protein>
    <submittedName>
        <fullName evidence="2">Uncharacterized protein</fullName>
    </submittedName>
</protein>
<dbReference type="WBParaSite" id="Hba_11260">
    <property type="protein sequence ID" value="Hba_11260"/>
    <property type="gene ID" value="Hba_11260"/>
</dbReference>
<organism evidence="1 2">
    <name type="scientific">Heterorhabditis bacteriophora</name>
    <name type="common">Entomopathogenic nematode worm</name>
    <dbReference type="NCBI Taxonomy" id="37862"/>
    <lineage>
        <taxon>Eukaryota</taxon>
        <taxon>Metazoa</taxon>
        <taxon>Ecdysozoa</taxon>
        <taxon>Nematoda</taxon>
        <taxon>Chromadorea</taxon>
        <taxon>Rhabditida</taxon>
        <taxon>Rhabditina</taxon>
        <taxon>Rhabditomorpha</taxon>
        <taxon>Strongyloidea</taxon>
        <taxon>Heterorhabditidae</taxon>
        <taxon>Heterorhabditis</taxon>
    </lineage>
</organism>
<proteinExistence type="predicted"/>
<dbReference type="AlphaFoldDB" id="A0A1I7X1F3"/>
<evidence type="ECO:0000313" key="1">
    <source>
        <dbReference type="Proteomes" id="UP000095283"/>
    </source>
</evidence>
<keyword evidence="1" id="KW-1185">Reference proteome</keyword>
<accession>A0A1I7X1F3</accession>
<sequence length="76" mass="8550">MIETECFAELNTFFEEDGSLVSSLRADGNIQDDKRNGSSKPGFFSRLFKRKNTALFIFLVYICESIGTDQGMALLD</sequence>
<evidence type="ECO:0000313" key="2">
    <source>
        <dbReference type="WBParaSite" id="Hba_11260"/>
    </source>
</evidence>